<protein>
    <submittedName>
        <fullName evidence="1">Uncharacterized protein</fullName>
    </submittedName>
</protein>
<organism evidence="1 2">
    <name type="scientific">Rangifer tarandus platyrhynchus</name>
    <name type="common">Svalbard reindeer</name>
    <dbReference type="NCBI Taxonomy" id="3082113"/>
    <lineage>
        <taxon>Eukaryota</taxon>
        <taxon>Metazoa</taxon>
        <taxon>Chordata</taxon>
        <taxon>Craniata</taxon>
        <taxon>Vertebrata</taxon>
        <taxon>Euteleostomi</taxon>
        <taxon>Mammalia</taxon>
        <taxon>Eutheria</taxon>
        <taxon>Laurasiatheria</taxon>
        <taxon>Artiodactyla</taxon>
        <taxon>Ruminantia</taxon>
        <taxon>Pecora</taxon>
        <taxon>Cervidae</taxon>
        <taxon>Odocoileinae</taxon>
        <taxon>Rangifer</taxon>
    </lineage>
</organism>
<evidence type="ECO:0000313" key="2">
    <source>
        <dbReference type="Proteomes" id="UP001162501"/>
    </source>
</evidence>
<dbReference type="Proteomes" id="UP001162501">
    <property type="component" value="Chromosome 17"/>
</dbReference>
<accession>A0ACB0E981</accession>
<sequence length="539" mass="57362">MHGKEVSHLSPLSALQANACDASFSTSAPPAAQAAILEHAEGCQDPQDPDSIHSTSISARSVPLNNLRACEPLSPGRHLPQSPLDPERLSELDLEKELTKHPETWVGNLSGGQACSSGHTLIAAGALAPSHHPPSRERQVLPFTESSSCEQCEQVSPWAGRLLGFGGLRWKPSSGRQVYIYLESGGWVPTRAASQASADLVPGRPEDYLPLGSQPELALAPKTAPAGGRRWSVGKPLEPTGVRFLQTHMANLSLPTEPERDMHGQPEYVDVTLIDGGQCRQESSLAGNANTGEWRRHGSKCGEVTKGHPSSPNSPLPPTARKTGRDGWRTRRPGMDTAGTDQTIQETTAAWTSVPPAVRRHIHTCTHKCTVTPSHSPRPPGLPTDSQTALCEPQPRGAVRIPSPCAVGATQPGLARDPGPLSSGSAQNTGLSRECAHVRPVTAICTPSQVPASPSLRGPIRTQPPKLDGPNEVHATGAMPSSIIWGREGRDLTNVIKQLVELAFLEQALLLKSGTVEERPSCRSAFPAQPEFSMLEGTL</sequence>
<reference evidence="1" key="1">
    <citation type="submission" date="2023-05" db="EMBL/GenBank/DDBJ databases">
        <authorList>
            <consortium name="ELIXIR-Norway"/>
        </authorList>
    </citation>
    <scope>NUCLEOTIDE SEQUENCE</scope>
</reference>
<proteinExistence type="predicted"/>
<dbReference type="EMBL" id="OX596101">
    <property type="protein sequence ID" value="CAI9697217.1"/>
    <property type="molecule type" value="Genomic_DNA"/>
</dbReference>
<evidence type="ECO:0000313" key="1">
    <source>
        <dbReference type="EMBL" id="CAI9697217.1"/>
    </source>
</evidence>
<gene>
    <name evidence="1" type="ORF">MRATA1EN3_LOCUS8430</name>
</gene>
<name>A0ACB0E981_RANTA</name>